<dbReference type="InterPro" id="IPR036162">
    <property type="entry name" value="Resolvase-like_N_sf"/>
</dbReference>
<dbReference type="InterPro" id="IPR006118">
    <property type="entry name" value="Recombinase_CS"/>
</dbReference>
<dbReference type="CDD" id="cd00569">
    <property type="entry name" value="HTH_Hin_like"/>
    <property type="match status" value="1"/>
</dbReference>
<reference evidence="6 7" key="1">
    <citation type="submission" date="2018-11" db="EMBL/GenBank/DDBJ databases">
        <title>Gordonia insulae sp. nov., isolated from an island soil.</title>
        <authorList>
            <person name="Kim Y.S."/>
            <person name="Kim S.B."/>
        </authorList>
    </citation>
    <scope>NUCLEOTIDE SEQUENCE [LARGE SCALE GENOMIC DNA]</scope>
    <source>
        <strain evidence="6 7">MMS17-SY073</strain>
    </source>
</reference>
<comment type="similarity">
    <text evidence="1">Belongs to the site-specific recombinase resolvase family.</text>
</comment>
<dbReference type="SUPFAM" id="SSF46689">
    <property type="entry name" value="Homeodomain-like"/>
    <property type="match status" value="1"/>
</dbReference>
<protein>
    <submittedName>
        <fullName evidence="6">DNA-invertase hin</fullName>
    </submittedName>
</protein>
<evidence type="ECO:0000256" key="1">
    <source>
        <dbReference type="ARBA" id="ARBA00009913"/>
    </source>
</evidence>
<dbReference type="InterPro" id="IPR050639">
    <property type="entry name" value="SSR_resolvase"/>
</dbReference>
<evidence type="ECO:0000313" key="6">
    <source>
        <dbReference type="EMBL" id="AZG44708.1"/>
    </source>
</evidence>
<feature type="domain" description="Resolvase/invertase-type recombinase catalytic" evidence="5">
    <location>
        <begin position="12"/>
        <end position="149"/>
    </location>
</feature>
<dbReference type="SMART" id="SM00857">
    <property type="entry name" value="Resolvase"/>
    <property type="match status" value="1"/>
</dbReference>
<keyword evidence="3" id="KW-0238">DNA-binding</keyword>
<proteinExistence type="inferred from homology"/>
<dbReference type="Pfam" id="PF00239">
    <property type="entry name" value="Resolvase"/>
    <property type="match status" value="1"/>
</dbReference>
<keyword evidence="7" id="KW-1185">Reference proteome</keyword>
<dbReference type="CDD" id="cd03768">
    <property type="entry name" value="SR_ResInv"/>
    <property type="match status" value="1"/>
</dbReference>
<evidence type="ECO:0000256" key="2">
    <source>
        <dbReference type="ARBA" id="ARBA00022908"/>
    </source>
</evidence>
<dbReference type="GO" id="GO:0000150">
    <property type="term" value="F:DNA strand exchange activity"/>
    <property type="evidence" value="ECO:0007669"/>
    <property type="project" value="InterPro"/>
</dbReference>
<dbReference type="InterPro" id="IPR006120">
    <property type="entry name" value="Resolvase_HTH_dom"/>
</dbReference>
<dbReference type="PANTHER" id="PTHR30461:SF2">
    <property type="entry name" value="SERINE RECOMBINASE PINE-RELATED"/>
    <property type="match status" value="1"/>
</dbReference>
<dbReference type="PANTHER" id="PTHR30461">
    <property type="entry name" value="DNA-INVERTASE FROM LAMBDOID PROPHAGE"/>
    <property type="match status" value="1"/>
</dbReference>
<dbReference type="Gene3D" id="1.10.10.60">
    <property type="entry name" value="Homeodomain-like"/>
    <property type="match status" value="1"/>
</dbReference>
<dbReference type="Gene3D" id="3.40.50.1390">
    <property type="entry name" value="Resolvase, N-terminal catalytic domain"/>
    <property type="match status" value="1"/>
</dbReference>
<keyword evidence="4" id="KW-0233">DNA recombination</keyword>
<dbReference type="PROSITE" id="PS00398">
    <property type="entry name" value="RECOMBINASES_2"/>
    <property type="match status" value="1"/>
</dbReference>
<dbReference type="Pfam" id="PF02796">
    <property type="entry name" value="HTH_7"/>
    <property type="match status" value="1"/>
</dbReference>
<accession>A0A3G8JIE6</accession>
<organism evidence="6 7">
    <name type="scientific">Gordonia insulae</name>
    <dbReference type="NCBI Taxonomy" id="2420509"/>
    <lineage>
        <taxon>Bacteria</taxon>
        <taxon>Bacillati</taxon>
        <taxon>Actinomycetota</taxon>
        <taxon>Actinomycetes</taxon>
        <taxon>Mycobacteriales</taxon>
        <taxon>Gordoniaceae</taxon>
        <taxon>Gordonia</taxon>
    </lineage>
</organism>
<dbReference type="EMBL" id="CP033972">
    <property type="protein sequence ID" value="AZG44708.1"/>
    <property type="molecule type" value="Genomic_DNA"/>
</dbReference>
<sequence length="195" mass="20512">MKPDTAGGSVGMLLGYARAGTDTHPLESQIDALTEIGIEPTRIYSDGIVAVSTGQRRPGWTALLDYARPGDTAVVIGVDRLGRTTREVLASARDLADRQIGLRSLREGLDTDDLAGAMIVGVLASLAELDGEPARLRPGAASGSSVGRPRALDDDQVAVAERLRADGQPVPTIAATLGVSRATLYRTLAERRSIR</sequence>
<dbReference type="InterPro" id="IPR006119">
    <property type="entry name" value="Resolv_N"/>
</dbReference>
<evidence type="ECO:0000259" key="5">
    <source>
        <dbReference type="PROSITE" id="PS51736"/>
    </source>
</evidence>
<gene>
    <name evidence="6" type="primary">hin</name>
    <name evidence="6" type="ORF">D7316_01294</name>
</gene>
<evidence type="ECO:0000313" key="7">
    <source>
        <dbReference type="Proteomes" id="UP000271469"/>
    </source>
</evidence>
<evidence type="ECO:0000256" key="3">
    <source>
        <dbReference type="ARBA" id="ARBA00023125"/>
    </source>
</evidence>
<evidence type="ECO:0000256" key="4">
    <source>
        <dbReference type="ARBA" id="ARBA00023172"/>
    </source>
</evidence>
<dbReference type="PROSITE" id="PS51736">
    <property type="entry name" value="RECOMBINASES_3"/>
    <property type="match status" value="1"/>
</dbReference>
<dbReference type="GO" id="GO:0003677">
    <property type="term" value="F:DNA binding"/>
    <property type="evidence" value="ECO:0007669"/>
    <property type="project" value="UniProtKB-KW"/>
</dbReference>
<dbReference type="AlphaFoldDB" id="A0A3G8JIE6"/>
<dbReference type="InterPro" id="IPR009057">
    <property type="entry name" value="Homeodomain-like_sf"/>
</dbReference>
<name>A0A3G8JIE6_9ACTN</name>
<dbReference type="GO" id="GO:0015074">
    <property type="term" value="P:DNA integration"/>
    <property type="evidence" value="ECO:0007669"/>
    <property type="project" value="UniProtKB-KW"/>
</dbReference>
<keyword evidence="2" id="KW-0229">DNA integration</keyword>
<dbReference type="Proteomes" id="UP000271469">
    <property type="component" value="Chromosome"/>
</dbReference>
<dbReference type="SUPFAM" id="SSF53041">
    <property type="entry name" value="Resolvase-like"/>
    <property type="match status" value="1"/>
</dbReference>
<dbReference type="KEGG" id="gom:D7316_01294"/>